<keyword evidence="2" id="KW-1185">Reference proteome</keyword>
<accession>A0A967EB12</accession>
<gene>
    <name evidence="1" type="ORF">FK220_011355</name>
</gene>
<proteinExistence type="predicted"/>
<dbReference type="EMBL" id="VIKU02000003">
    <property type="protein sequence ID" value="NHF59941.1"/>
    <property type="molecule type" value="Genomic_DNA"/>
</dbReference>
<evidence type="ECO:0000313" key="1">
    <source>
        <dbReference type="EMBL" id="NHF59941.1"/>
    </source>
</evidence>
<organism evidence="1 2">
    <name type="scientific">Pelagihabitans pacificus</name>
    <dbReference type="NCBI Taxonomy" id="2696054"/>
    <lineage>
        <taxon>Bacteria</taxon>
        <taxon>Pseudomonadati</taxon>
        <taxon>Bacteroidota</taxon>
        <taxon>Flavobacteriia</taxon>
        <taxon>Flavobacteriales</taxon>
        <taxon>Flavobacteriaceae</taxon>
        <taxon>Pelagihabitans</taxon>
    </lineage>
</organism>
<sequence>MAAESITSKMQYTRVSYRILLIFSLFLVGCEMETDRLVIEDLGKEYRPLKEKLLQGLYHHIEEDDNVVGGNTSIRNMDAEHLVWKGNPNGNGYGYFQRNRDLGQVFTVPATHDVQLDALVLRTSRGDNAVMYGTPGAALYVVFYEVEKAKGQEIRINGNGTTKGDEATHGFDVQFNRADDYIEGVDYVFLHRSEGGIFPEIPPTTQFVYDKGDGKPFGEQEGHLRYFRCDLLNASELILEAGKQYAFMIGFSHPGEARGLALAIDSEVHTKEAAEFVRDGAGNIRWGIRREGNGRLPPTMTVGPTPPPDKEMYDLLVSESLFPPDHYETLTPTTNGYPDVDTYRTLQFYLELKKTIPKKGIATPE</sequence>
<evidence type="ECO:0000313" key="2">
    <source>
        <dbReference type="Proteomes" id="UP000707206"/>
    </source>
</evidence>
<protein>
    <submittedName>
        <fullName evidence="1">Uncharacterized protein</fullName>
    </submittedName>
</protein>
<reference evidence="1" key="1">
    <citation type="submission" date="2019-07" db="EMBL/GenBank/DDBJ databases">
        <authorList>
            <person name="De-Chao Zhang Q."/>
        </authorList>
    </citation>
    <scope>NUCLEOTIDE SEQUENCE</scope>
    <source>
        <strain evidence="1">TP-CH-4</strain>
    </source>
</reference>
<name>A0A967EB12_9FLAO</name>
<dbReference type="AlphaFoldDB" id="A0A967EB12"/>
<comment type="caution">
    <text evidence="1">The sequence shown here is derived from an EMBL/GenBank/DDBJ whole genome shotgun (WGS) entry which is preliminary data.</text>
</comment>
<reference evidence="1" key="2">
    <citation type="submission" date="2020-03" db="EMBL/GenBank/DDBJ databases">
        <title>Flavobacteriaceae bacterium strain TP-CH-4, a member of the family Flavobacteriaceae isolated from a deep-sea seamount.</title>
        <authorList>
            <person name="Zhang D.-C."/>
        </authorList>
    </citation>
    <scope>NUCLEOTIDE SEQUENCE</scope>
    <source>
        <strain evidence="1">TP-CH-4</strain>
    </source>
</reference>
<dbReference type="Proteomes" id="UP000707206">
    <property type="component" value="Unassembled WGS sequence"/>
</dbReference>
<dbReference type="RefSeq" id="WP_152574447.1">
    <property type="nucleotide sequence ID" value="NZ_VIKU02000003.1"/>
</dbReference>